<dbReference type="PROSITE" id="PS51353">
    <property type="entry name" value="ARSC"/>
    <property type="match status" value="1"/>
</dbReference>
<dbReference type="InterPro" id="IPR002109">
    <property type="entry name" value="Glutaredoxin"/>
</dbReference>
<dbReference type="InterPro" id="IPR036249">
    <property type="entry name" value="Thioredoxin-like_sf"/>
</dbReference>
<dbReference type="OrthoDB" id="9795531at2"/>
<feature type="domain" description="Glutaredoxin" evidence="2">
    <location>
        <begin position="4"/>
        <end position="62"/>
    </location>
</feature>
<accession>D6GS98</accession>
<dbReference type="Pfam" id="PF00462">
    <property type="entry name" value="Glutaredoxin"/>
    <property type="match status" value="1"/>
</dbReference>
<dbReference type="GO" id="GO:0045454">
    <property type="term" value="P:cell redox homeostasis"/>
    <property type="evidence" value="ECO:0007669"/>
    <property type="project" value="TreeGrafter"/>
</dbReference>
<sequence length="76" mass="8780">MKHVTIYTSPTCHFCHQAMDYLKEKNVEFEAKDISKDPEARKFLMSQKIMGVPAIYIDEELVMGFDKQKIDALLGL</sequence>
<dbReference type="SUPFAM" id="SSF52833">
    <property type="entry name" value="Thioredoxin-like"/>
    <property type="match status" value="1"/>
</dbReference>
<dbReference type="RefSeq" id="WP_014261855.1">
    <property type="nucleotide sequence ID" value="NC_016630.1"/>
</dbReference>
<protein>
    <submittedName>
        <fullName evidence="3">Glutaredoxin</fullName>
    </submittedName>
</protein>
<dbReference type="KEGG" id="faa:HMPREF0389_00455"/>
<gene>
    <name evidence="3" type="ordered locus">HMPREF0389_00455</name>
</gene>
<dbReference type="EMBL" id="CP002390">
    <property type="protein sequence ID" value="EFE28539.1"/>
    <property type="molecule type" value="Genomic_DNA"/>
</dbReference>
<comment type="similarity">
    <text evidence="1">Belongs to the ArsC family.</text>
</comment>
<proteinExistence type="inferred from homology"/>
<reference evidence="4" key="1">
    <citation type="submission" date="2010-12" db="EMBL/GenBank/DDBJ databases">
        <title>The genome sequence of Filifactor alocis strain ATCC 35896.</title>
        <authorList>
            <consortium name="The Broad Institute Genome Sequencing Platform"/>
            <person name="Ward D."/>
            <person name="Earl A."/>
            <person name="Feldgarden M."/>
            <person name="Young S.K."/>
            <person name="Gargeya S."/>
            <person name="Zeng Q."/>
            <person name="Alvarado L."/>
            <person name="Berlin A."/>
            <person name="Bochicchio J."/>
            <person name="Chapman S.B."/>
            <person name="Chen Z."/>
            <person name="Freedman E."/>
            <person name="Gellesch M."/>
            <person name="Goldberg J."/>
            <person name="Griggs A."/>
            <person name="Gujja S."/>
            <person name="Heilman E."/>
            <person name="Heiman D."/>
            <person name="Howarth C."/>
            <person name="Mehta T."/>
            <person name="Neiman D."/>
            <person name="Pearson M."/>
            <person name="Roberts A."/>
            <person name="Saif S."/>
            <person name="Shea T."/>
            <person name="Shenoy N."/>
            <person name="Sisk P."/>
            <person name="Stolte C."/>
            <person name="Sykes S."/>
            <person name="White J."/>
            <person name="Yandava C."/>
            <person name="Izard J."/>
            <person name="Blanton J.M."/>
            <person name="Baranova O.V."/>
            <person name="Tanner A.C."/>
            <person name="Dewhirst F.E."/>
            <person name="Haas B."/>
            <person name="Nusbaum C."/>
            <person name="Birren B."/>
        </authorList>
    </citation>
    <scope>NUCLEOTIDE SEQUENCE [LARGE SCALE GENOMIC DNA]</scope>
    <source>
        <strain evidence="4">ATCC 35896 / D40 B5</strain>
    </source>
</reference>
<organism evidence="3 4">
    <name type="scientific">Filifactor alocis (strain ATCC 35896 / CCUG 47790 / D40 B5)</name>
    <name type="common">Fusobacterium alocis</name>
    <dbReference type="NCBI Taxonomy" id="546269"/>
    <lineage>
        <taxon>Bacteria</taxon>
        <taxon>Bacillati</taxon>
        <taxon>Bacillota</taxon>
        <taxon>Clostridia</taxon>
        <taxon>Peptostreptococcales</taxon>
        <taxon>Filifactoraceae</taxon>
        <taxon>Filifactor</taxon>
    </lineage>
</organism>
<evidence type="ECO:0000313" key="3">
    <source>
        <dbReference type="EMBL" id="EFE28539.1"/>
    </source>
</evidence>
<keyword evidence="4" id="KW-1185">Reference proteome</keyword>
<evidence type="ECO:0000259" key="2">
    <source>
        <dbReference type="Pfam" id="PF00462"/>
    </source>
</evidence>
<name>D6GS98_FILAD</name>
<dbReference type="Proteomes" id="UP000007468">
    <property type="component" value="Chromosome"/>
</dbReference>
<dbReference type="InterPro" id="IPR051548">
    <property type="entry name" value="Grx-like_ET"/>
</dbReference>
<dbReference type="PROSITE" id="PS51354">
    <property type="entry name" value="GLUTAREDOXIN_2"/>
    <property type="match status" value="1"/>
</dbReference>
<dbReference type="STRING" id="546269.HMPREF0389_00455"/>
<dbReference type="InterPro" id="IPR006660">
    <property type="entry name" value="Arsenate_reductase-like"/>
</dbReference>
<dbReference type="CDD" id="cd02976">
    <property type="entry name" value="NrdH"/>
    <property type="match status" value="1"/>
</dbReference>
<dbReference type="AlphaFoldDB" id="D6GS98"/>
<dbReference type="GO" id="GO:0009055">
    <property type="term" value="F:electron transfer activity"/>
    <property type="evidence" value="ECO:0007669"/>
    <property type="project" value="TreeGrafter"/>
</dbReference>
<dbReference type="Gene3D" id="3.40.30.10">
    <property type="entry name" value="Glutaredoxin"/>
    <property type="match status" value="1"/>
</dbReference>
<evidence type="ECO:0000256" key="1">
    <source>
        <dbReference type="PROSITE-ProRule" id="PRU01282"/>
    </source>
</evidence>
<dbReference type="PANTHER" id="PTHR34386">
    <property type="entry name" value="GLUTAREDOXIN"/>
    <property type="match status" value="1"/>
</dbReference>
<dbReference type="eggNOG" id="COG0695">
    <property type="taxonomic scope" value="Bacteria"/>
</dbReference>
<dbReference type="PANTHER" id="PTHR34386:SF1">
    <property type="entry name" value="GLUTAREDOXIN-LIKE PROTEIN NRDH"/>
    <property type="match status" value="1"/>
</dbReference>
<evidence type="ECO:0000313" key="4">
    <source>
        <dbReference type="Proteomes" id="UP000007468"/>
    </source>
</evidence>